<feature type="domain" description="HAMP" evidence="6">
    <location>
        <begin position="333"/>
        <end position="377"/>
    </location>
</feature>
<dbReference type="GO" id="GO:0016020">
    <property type="term" value="C:membrane"/>
    <property type="evidence" value="ECO:0007669"/>
    <property type="project" value="InterPro"/>
</dbReference>
<dbReference type="Pfam" id="PF00015">
    <property type="entry name" value="MCPsignal"/>
    <property type="match status" value="1"/>
</dbReference>
<dbReference type="PROSITE" id="PS50111">
    <property type="entry name" value="CHEMOTAXIS_TRANSDUC_2"/>
    <property type="match status" value="1"/>
</dbReference>
<dbReference type="STRING" id="419481.SAMN05216233_106161"/>
<sequence>MTIFKTMTLRSKLILGFATILILLVFTSLLGISKLSSSSQGFTSYRDMARDTNLSGRIQANMLMARMSVKGYLINGNESDREEFQKYYEKMYAFLERAGKDIEHPDRAAKIDQIEEDVIRYRQAFEEVVSLTEQYDHLKQDSLDVYGPRLEALLSDVMGSSERSNETTTLYNAGNAMKHLLAAKVYETQFFISHSSSDARKVTAEFESMQEDLNRLAQTMASGTQQEALANIRGSLEKYMEGHARAQAVQEKRDKIVTGVLDRIGPSVASLIEEIKLDIKGVQDQIGPRLQASNLKGQKFIALLSLAALLVGIIVVFFLTRSVLSQLGCDPAQIAEVAHSIANGDLLVEFHRNGKHEIQGVYKDMETMAVSLRELFTDINSGVHTLTTSASELTDISSQMVSGSAQTSDRSNTVAAAAEEMNVNITSVSAATEQASSNINMVAAALEEMTSTINEIAQNTSTARNINDEAVALSKHASSKIDTLGKSANEISKVTEAINEISQQTNLLALNATIEAARAGEAGKGFSVVASEIKALAIQTSDATLEIKGQVDGIQGATADAIHEIQSISDIIDQLNELVTTIASSIEEQSVTSKEIADNIAQASMGTEEITVSMSQSATVSGEIAHDISEVDQAATEMLNSSTLVGSNVDTLKDLADHLEGKVSAVRF</sequence>
<dbReference type="Gene3D" id="1.10.287.950">
    <property type="entry name" value="Methyl-accepting chemotaxis protein"/>
    <property type="match status" value="1"/>
</dbReference>
<gene>
    <name evidence="8" type="ORF">SAMN05216233_106161</name>
</gene>
<proteinExistence type="inferred from homology"/>
<reference evidence="8 9" key="1">
    <citation type="submission" date="2016-10" db="EMBL/GenBank/DDBJ databases">
        <authorList>
            <person name="de Groot N.N."/>
        </authorList>
    </citation>
    <scope>NUCLEOTIDE SEQUENCE [LARGE SCALE GENOMIC DNA]</scope>
    <source>
        <strain evidence="8 9">AA1</strain>
    </source>
</reference>
<evidence type="ECO:0000256" key="1">
    <source>
        <dbReference type="ARBA" id="ARBA00023224"/>
    </source>
</evidence>
<evidence type="ECO:0000313" key="8">
    <source>
        <dbReference type="EMBL" id="SCY29245.1"/>
    </source>
</evidence>
<evidence type="ECO:0000256" key="3">
    <source>
        <dbReference type="PROSITE-ProRule" id="PRU00284"/>
    </source>
</evidence>
<dbReference type="GO" id="GO:0007165">
    <property type="term" value="P:signal transduction"/>
    <property type="evidence" value="ECO:0007669"/>
    <property type="project" value="UniProtKB-KW"/>
</dbReference>
<dbReference type="SUPFAM" id="SSF58104">
    <property type="entry name" value="Methyl-accepting chemotaxis protein (MCP) signaling domain"/>
    <property type="match status" value="1"/>
</dbReference>
<dbReference type="InterPro" id="IPR004089">
    <property type="entry name" value="MCPsignal_dom"/>
</dbReference>
<dbReference type="EMBL" id="FMUX01000006">
    <property type="protein sequence ID" value="SCY29245.1"/>
    <property type="molecule type" value="Genomic_DNA"/>
</dbReference>
<evidence type="ECO:0000313" key="9">
    <source>
        <dbReference type="Proteomes" id="UP000198870"/>
    </source>
</evidence>
<evidence type="ECO:0000259" key="6">
    <source>
        <dbReference type="PROSITE" id="PS50885"/>
    </source>
</evidence>
<dbReference type="SMART" id="SM01358">
    <property type="entry name" value="HBM"/>
    <property type="match status" value="1"/>
</dbReference>
<dbReference type="PANTHER" id="PTHR32089:SF112">
    <property type="entry name" value="LYSOZYME-LIKE PROTEIN-RELATED"/>
    <property type="match status" value="1"/>
</dbReference>
<protein>
    <submittedName>
        <fullName evidence="8">Methyl-accepting chemotaxis protein</fullName>
    </submittedName>
</protein>
<evidence type="ECO:0000259" key="7">
    <source>
        <dbReference type="PROSITE" id="PS51753"/>
    </source>
</evidence>
<dbReference type="PROSITE" id="PS51753">
    <property type="entry name" value="HBM"/>
    <property type="match status" value="1"/>
</dbReference>
<comment type="similarity">
    <text evidence="2">Belongs to the methyl-accepting chemotaxis (MCP) protein family.</text>
</comment>
<evidence type="ECO:0000256" key="4">
    <source>
        <dbReference type="SAM" id="Phobius"/>
    </source>
</evidence>
<dbReference type="InterPro" id="IPR024478">
    <property type="entry name" value="HlyB_4HB_MCP"/>
</dbReference>
<keyword evidence="4" id="KW-0812">Transmembrane</keyword>
<feature type="domain" description="Methyl-accepting transducer" evidence="5">
    <location>
        <begin position="410"/>
        <end position="632"/>
    </location>
</feature>
<name>A0A1G5EQF5_9BACT</name>
<dbReference type="InterPro" id="IPR003660">
    <property type="entry name" value="HAMP_dom"/>
</dbReference>
<accession>A0A1G5EQF5</accession>
<feature type="transmembrane region" description="Helical" evidence="4">
    <location>
        <begin position="300"/>
        <end position="319"/>
    </location>
</feature>
<keyword evidence="9" id="KW-1185">Reference proteome</keyword>
<dbReference type="InterPro" id="IPR032255">
    <property type="entry name" value="HBM"/>
</dbReference>
<dbReference type="SMART" id="SM00283">
    <property type="entry name" value="MA"/>
    <property type="match status" value="1"/>
</dbReference>
<evidence type="ECO:0000259" key="5">
    <source>
        <dbReference type="PROSITE" id="PS50111"/>
    </source>
</evidence>
<dbReference type="RefSeq" id="WP_175469640.1">
    <property type="nucleotide sequence ID" value="NZ_FMUX01000006.1"/>
</dbReference>
<keyword evidence="1 3" id="KW-0807">Transducer</keyword>
<dbReference type="PANTHER" id="PTHR32089">
    <property type="entry name" value="METHYL-ACCEPTING CHEMOTAXIS PROTEIN MCPB"/>
    <property type="match status" value="1"/>
</dbReference>
<dbReference type="Gene3D" id="1.20.1440.210">
    <property type="match status" value="1"/>
</dbReference>
<dbReference type="Proteomes" id="UP000198870">
    <property type="component" value="Unassembled WGS sequence"/>
</dbReference>
<keyword evidence="4" id="KW-0472">Membrane</keyword>
<feature type="domain" description="HBM" evidence="7">
    <location>
        <begin position="47"/>
        <end position="287"/>
    </location>
</feature>
<evidence type="ECO:0000256" key="2">
    <source>
        <dbReference type="ARBA" id="ARBA00029447"/>
    </source>
</evidence>
<dbReference type="AlphaFoldDB" id="A0A1G5EQF5"/>
<dbReference type="Pfam" id="PF12729">
    <property type="entry name" value="4HB_MCP_1"/>
    <property type="match status" value="1"/>
</dbReference>
<organism evidence="8 9">
    <name type="scientific">Desulfoluna spongiiphila</name>
    <dbReference type="NCBI Taxonomy" id="419481"/>
    <lineage>
        <taxon>Bacteria</taxon>
        <taxon>Pseudomonadati</taxon>
        <taxon>Thermodesulfobacteriota</taxon>
        <taxon>Desulfobacteria</taxon>
        <taxon>Desulfobacterales</taxon>
        <taxon>Desulfolunaceae</taxon>
        <taxon>Desulfoluna</taxon>
    </lineage>
</organism>
<dbReference type="PROSITE" id="PS50885">
    <property type="entry name" value="HAMP"/>
    <property type="match status" value="1"/>
</dbReference>
<keyword evidence="4" id="KW-1133">Transmembrane helix</keyword>